<gene>
    <name evidence="1" type="ORF">DI586_07035</name>
</gene>
<evidence type="ECO:0008006" key="3">
    <source>
        <dbReference type="Google" id="ProtNLM"/>
    </source>
</evidence>
<accession>A0A2W5HNM2</accession>
<dbReference type="PANTHER" id="PTHR43611">
    <property type="entry name" value="ALPHA-D-GLUCOSE 1-PHOSPHATE PHOSPHATASE"/>
    <property type="match status" value="1"/>
</dbReference>
<evidence type="ECO:0000313" key="1">
    <source>
        <dbReference type="EMBL" id="PZP55379.1"/>
    </source>
</evidence>
<dbReference type="NCBIfam" id="TIGR01549">
    <property type="entry name" value="HAD-SF-IA-v1"/>
    <property type="match status" value="1"/>
</dbReference>
<dbReference type="Gene3D" id="3.40.50.1000">
    <property type="entry name" value="HAD superfamily/HAD-like"/>
    <property type="match status" value="1"/>
</dbReference>
<dbReference type="Pfam" id="PF00702">
    <property type="entry name" value="Hydrolase"/>
    <property type="match status" value="1"/>
</dbReference>
<comment type="caution">
    <text evidence="1">The sequence shown here is derived from an EMBL/GenBank/DDBJ whole genome shotgun (WGS) entry which is preliminary data.</text>
</comment>
<dbReference type="EMBL" id="QFOT01000072">
    <property type="protein sequence ID" value="PZP55379.1"/>
    <property type="molecule type" value="Genomic_DNA"/>
</dbReference>
<evidence type="ECO:0000313" key="2">
    <source>
        <dbReference type="Proteomes" id="UP000249739"/>
    </source>
</evidence>
<dbReference type="CDD" id="cd02603">
    <property type="entry name" value="HAD_sEH-N_like"/>
    <property type="match status" value="1"/>
</dbReference>
<dbReference type="NCBIfam" id="TIGR01509">
    <property type="entry name" value="HAD-SF-IA-v3"/>
    <property type="match status" value="1"/>
</dbReference>
<protein>
    <recommendedName>
        <fullName evidence="3">Haloacid dehalogenase</fullName>
    </recommendedName>
</protein>
<dbReference type="InterPro" id="IPR023214">
    <property type="entry name" value="HAD_sf"/>
</dbReference>
<organism evidence="1 2">
    <name type="scientific">Micavibrio aeruginosavorus</name>
    <dbReference type="NCBI Taxonomy" id="349221"/>
    <lineage>
        <taxon>Bacteria</taxon>
        <taxon>Pseudomonadati</taxon>
        <taxon>Bdellovibrionota</taxon>
        <taxon>Bdellovibrionia</taxon>
        <taxon>Bdellovibrionales</taxon>
        <taxon>Pseudobdellovibrionaceae</taxon>
        <taxon>Micavibrio</taxon>
    </lineage>
</organism>
<reference evidence="1 2" key="1">
    <citation type="submission" date="2017-08" db="EMBL/GenBank/DDBJ databases">
        <title>Infants hospitalized years apart are colonized by the same room-sourced microbial strains.</title>
        <authorList>
            <person name="Brooks B."/>
            <person name="Olm M.R."/>
            <person name="Firek B.A."/>
            <person name="Baker R."/>
            <person name="Thomas B.C."/>
            <person name="Morowitz M.J."/>
            <person name="Banfield J.F."/>
        </authorList>
    </citation>
    <scope>NUCLEOTIDE SEQUENCE [LARGE SCALE GENOMIC DNA]</scope>
    <source>
        <strain evidence="1">S2_006_000_R2_64</strain>
    </source>
</reference>
<dbReference type="InterPro" id="IPR006439">
    <property type="entry name" value="HAD-SF_hydro_IA"/>
</dbReference>
<dbReference type="InterPro" id="IPR036412">
    <property type="entry name" value="HAD-like_sf"/>
</dbReference>
<proteinExistence type="predicted"/>
<dbReference type="PANTHER" id="PTHR43611:SF3">
    <property type="entry name" value="FLAVIN MONONUCLEOTIDE HYDROLASE 1, CHLOROPLATIC"/>
    <property type="match status" value="1"/>
</dbReference>
<name>A0A2W5HNM2_9BACT</name>
<dbReference type="AlphaFoldDB" id="A0A2W5HNM2"/>
<dbReference type="SUPFAM" id="SSF56784">
    <property type="entry name" value="HAD-like"/>
    <property type="match status" value="1"/>
</dbReference>
<dbReference type="Proteomes" id="UP000249739">
    <property type="component" value="Unassembled WGS sequence"/>
</dbReference>
<sequence length="154" mass="17112">MIKNVVFDIYDVLIDGLEGPIHGSVDLLMELKDRGFPLYAITNMSTEGFQSLKQEYPFLRLFDGIVVSGSIGLAKPDPKIFMHLLNQFGLNPRETLFIDDKASNVQGALDAGIYAVRFENPRQLEKSLETYKVLWFTDEDEDSSGGCGSGCGCH</sequence>